<dbReference type="SMR" id="B4PJT7"/>
<dbReference type="GO" id="GO:0000444">
    <property type="term" value="C:MIS12/MIND type complex"/>
    <property type="evidence" value="ECO:0007669"/>
    <property type="project" value="EnsemblMetazoa"/>
</dbReference>
<gene>
    <name evidence="2" type="primary">Dyak\GE20456</name>
    <name evidence="2" type="synonym">dyak_GLEANR_4295</name>
    <name evidence="2" type="synonym">GE20456</name>
    <name evidence="2" type="ORF">Dyak_GE20456</name>
</gene>
<keyword evidence="1" id="KW-0175">Coiled coil</keyword>
<name>B4PJT7_DROYA</name>
<dbReference type="EMBL" id="CM000159">
    <property type="protein sequence ID" value="EDW93686.2"/>
    <property type="molecule type" value="Genomic_DNA"/>
</dbReference>
<organism evidence="2 3">
    <name type="scientific">Drosophila yakuba</name>
    <name type="common">Fruit fly</name>
    <dbReference type="NCBI Taxonomy" id="7245"/>
    <lineage>
        <taxon>Eukaryota</taxon>
        <taxon>Metazoa</taxon>
        <taxon>Ecdysozoa</taxon>
        <taxon>Arthropoda</taxon>
        <taxon>Hexapoda</taxon>
        <taxon>Insecta</taxon>
        <taxon>Pterygota</taxon>
        <taxon>Neoptera</taxon>
        <taxon>Endopterygota</taxon>
        <taxon>Diptera</taxon>
        <taxon>Brachycera</taxon>
        <taxon>Muscomorpha</taxon>
        <taxon>Ephydroidea</taxon>
        <taxon>Drosophilidae</taxon>
        <taxon>Drosophila</taxon>
        <taxon>Sophophora</taxon>
    </lineage>
</organism>
<dbReference type="OrthoDB" id="1884855at2759"/>
<dbReference type="HOGENOM" id="CLU_1519447_0_0_1"/>
<sequence>MIMDFNSSTYDQKFFNFTAAQLSAEREHIVQDIIKKGIGQIINKIKTPATAELLEAQRETVERRFQAAACKGLKALRELDSRVFHVPPHVLHPEHMFFENQYTSEEEEQKTAKLEELKAKYRENMAMLAHLKIEEEKYAAMEDVIQKELEMQDRVQRACSSLNISKLKQYCTQVKPFHLQKEID</sequence>
<dbReference type="GO" id="GO:0140483">
    <property type="term" value="F:kinetochore adaptor activity"/>
    <property type="evidence" value="ECO:0007669"/>
    <property type="project" value="EnsemblMetazoa"/>
</dbReference>
<dbReference type="Proteomes" id="UP000002282">
    <property type="component" value="Chromosome 3L"/>
</dbReference>
<dbReference type="GO" id="GO:0007080">
    <property type="term" value="P:mitotic metaphase chromosome alignment"/>
    <property type="evidence" value="ECO:0007669"/>
    <property type="project" value="EnsemblMetazoa"/>
</dbReference>
<dbReference type="AlphaFoldDB" id="B4PJT7"/>
<evidence type="ECO:0000256" key="1">
    <source>
        <dbReference type="SAM" id="Coils"/>
    </source>
</evidence>
<reference evidence="2 3" key="1">
    <citation type="journal article" date="2007" name="Nature">
        <title>Evolution of genes and genomes on the Drosophila phylogeny.</title>
        <authorList>
            <consortium name="Drosophila 12 Genomes Consortium"/>
            <person name="Clark A.G."/>
            <person name="Eisen M.B."/>
            <person name="Smith D.R."/>
            <person name="Bergman C.M."/>
            <person name="Oliver B."/>
            <person name="Markow T.A."/>
            <person name="Kaufman T.C."/>
            <person name="Kellis M."/>
            <person name="Gelbart W."/>
            <person name="Iyer V.N."/>
            <person name="Pollard D.A."/>
            <person name="Sackton T.B."/>
            <person name="Larracuente A.M."/>
            <person name="Singh N.D."/>
            <person name="Abad J.P."/>
            <person name="Abt D.N."/>
            <person name="Adryan B."/>
            <person name="Aguade M."/>
            <person name="Akashi H."/>
            <person name="Anderson W.W."/>
            <person name="Aquadro C.F."/>
            <person name="Ardell D.H."/>
            <person name="Arguello R."/>
            <person name="Artieri C.G."/>
            <person name="Barbash D.A."/>
            <person name="Barker D."/>
            <person name="Barsanti P."/>
            <person name="Batterham P."/>
            <person name="Batzoglou S."/>
            <person name="Begun D."/>
            <person name="Bhutkar A."/>
            <person name="Blanco E."/>
            <person name="Bosak S.A."/>
            <person name="Bradley R.K."/>
            <person name="Brand A.D."/>
            <person name="Brent M.R."/>
            <person name="Brooks A.N."/>
            <person name="Brown R.H."/>
            <person name="Butlin R.K."/>
            <person name="Caggese C."/>
            <person name="Calvi B.R."/>
            <person name="Bernardo de Carvalho A."/>
            <person name="Caspi A."/>
            <person name="Castrezana S."/>
            <person name="Celniker S.E."/>
            <person name="Chang J.L."/>
            <person name="Chapple C."/>
            <person name="Chatterji S."/>
            <person name="Chinwalla A."/>
            <person name="Civetta A."/>
            <person name="Clifton S.W."/>
            <person name="Comeron J.M."/>
            <person name="Costello J.C."/>
            <person name="Coyne J.A."/>
            <person name="Daub J."/>
            <person name="David R.G."/>
            <person name="Delcher A.L."/>
            <person name="Delehaunty K."/>
            <person name="Do C.B."/>
            <person name="Ebling H."/>
            <person name="Edwards K."/>
            <person name="Eickbush T."/>
            <person name="Evans J.D."/>
            <person name="Filipski A."/>
            <person name="Findeiss S."/>
            <person name="Freyhult E."/>
            <person name="Fulton L."/>
            <person name="Fulton R."/>
            <person name="Garcia A.C."/>
            <person name="Gardiner A."/>
            <person name="Garfield D.A."/>
            <person name="Garvin B.E."/>
            <person name="Gibson G."/>
            <person name="Gilbert D."/>
            <person name="Gnerre S."/>
            <person name="Godfrey J."/>
            <person name="Good R."/>
            <person name="Gotea V."/>
            <person name="Gravely B."/>
            <person name="Greenberg A.J."/>
            <person name="Griffiths-Jones S."/>
            <person name="Gross S."/>
            <person name="Guigo R."/>
            <person name="Gustafson E.A."/>
            <person name="Haerty W."/>
            <person name="Hahn M.W."/>
            <person name="Halligan D.L."/>
            <person name="Halpern A.L."/>
            <person name="Halter G.M."/>
            <person name="Han M.V."/>
            <person name="Heger A."/>
            <person name="Hillier L."/>
            <person name="Hinrichs A.S."/>
            <person name="Holmes I."/>
            <person name="Hoskins R.A."/>
            <person name="Hubisz M.J."/>
            <person name="Hultmark D."/>
            <person name="Huntley M.A."/>
            <person name="Jaffe D.B."/>
            <person name="Jagadeeshan S."/>
            <person name="Jeck W.R."/>
            <person name="Johnson J."/>
            <person name="Jones C.D."/>
            <person name="Jordan W.C."/>
            <person name="Karpen G.H."/>
            <person name="Kataoka E."/>
            <person name="Keightley P.D."/>
            <person name="Kheradpour P."/>
            <person name="Kirkness E.F."/>
            <person name="Koerich L.B."/>
            <person name="Kristiansen K."/>
            <person name="Kudrna D."/>
            <person name="Kulathinal R.J."/>
            <person name="Kumar S."/>
            <person name="Kwok R."/>
            <person name="Lander E."/>
            <person name="Langley C.H."/>
            <person name="Lapoint R."/>
            <person name="Lazzaro B.P."/>
            <person name="Lee S.J."/>
            <person name="Levesque L."/>
            <person name="Li R."/>
            <person name="Lin C.F."/>
            <person name="Lin M.F."/>
            <person name="Lindblad-Toh K."/>
            <person name="Llopart A."/>
            <person name="Long M."/>
            <person name="Low L."/>
            <person name="Lozovsky E."/>
            <person name="Lu J."/>
            <person name="Luo M."/>
            <person name="Machado C.A."/>
            <person name="Makalowski W."/>
            <person name="Marzo M."/>
            <person name="Matsuda M."/>
            <person name="Matzkin L."/>
            <person name="McAllister B."/>
            <person name="McBride C.S."/>
            <person name="McKernan B."/>
            <person name="McKernan K."/>
            <person name="Mendez-Lago M."/>
            <person name="Minx P."/>
            <person name="Mollenhauer M.U."/>
            <person name="Montooth K."/>
            <person name="Mount S.M."/>
            <person name="Mu X."/>
            <person name="Myers E."/>
            <person name="Negre B."/>
            <person name="Newfeld S."/>
            <person name="Nielsen R."/>
            <person name="Noor M.A."/>
            <person name="O'Grady P."/>
            <person name="Pachter L."/>
            <person name="Papaceit M."/>
            <person name="Parisi M.J."/>
            <person name="Parisi M."/>
            <person name="Parts L."/>
            <person name="Pedersen J.S."/>
            <person name="Pesole G."/>
            <person name="Phillippy A.M."/>
            <person name="Ponting C.P."/>
            <person name="Pop M."/>
            <person name="Porcelli D."/>
            <person name="Powell J.R."/>
            <person name="Prohaska S."/>
            <person name="Pruitt K."/>
            <person name="Puig M."/>
            <person name="Quesneville H."/>
            <person name="Ram K.R."/>
            <person name="Rand D."/>
            <person name="Rasmussen M.D."/>
            <person name="Reed L.K."/>
            <person name="Reenan R."/>
            <person name="Reily A."/>
            <person name="Remington K.A."/>
            <person name="Rieger T.T."/>
            <person name="Ritchie M.G."/>
            <person name="Robin C."/>
            <person name="Rogers Y.H."/>
            <person name="Rohde C."/>
            <person name="Rozas J."/>
            <person name="Rubenfield M.J."/>
            <person name="Ruiz A."/>
            <person name="Russo S."/>
            <person name="Salzberg S.L."/>
            <person name="Sanchez-Gracia A."/>
            <person name="Saranga D.J."/>
            <person name="Sato H."/>
            <person name="Schaeffer S.W."/>
            <person name="Schatz M.C."/>
            <person name="Schlenke T."/>
            <person name="Schwartz R."/>
            <person name="Segarra C."/>
            <person name="Singh R.S."/>
            <person name="Sirot L."/>
            <person name="Sirota M."/>
            <person name="Sisneros N.B."/>
            <person name="Smith C.D."/>
            <person name="Smith T.F."/>
            <person name="Spieth J."/>
            <person name="Stage D.E."/>
            <person name="Stark A."/>
            <person name="Stephan W."/>
            <person name="Strausberg R.L."/>
            <person name="Strempel S."/>
            <person name="Sturgill D."/>
            <person name="Sutton G."/>
            <person name="Sutton G.G."/>
            <person name="Tao W."/>
            <person name="Teichmann S."/>
            <person name="Tobari Y.N."/>
            <person name="Tomimura Y."/>
            <person name="Tsolas J.M."/>
            <person name="Valente V.L."/>
            <person name="Venter E."/>
            <person name="Venter J.C."/>
            <person name="Vicario S."/>
            <person name="Vieira F.G."/>
            <person name="Vilella A.J."/>
            <person name="Villasante A."/>
            <person name="Walenz B."/>
            <person name="Wang J."/>
            <person name="Wasserman M."/>
            <person name="Watts T."/>
            <person name="Wilson D."/>
            <person name="Wilson R.K."/>
            <person name="Wing R.A."/>
            <person name="Wolfner M.F."/>
            <person name="Wong A."/>
            <person name="Wong G.K."/>
            <person name="Wu C.I."/>
            <person name="Wu G."/>
            <person name="Yamamoto D."/>
            <person name="Yang H.P."/>
            <person name="Yang S.P."/>
            <person name="Yorke J.A."/>
            <person name="Yoshida K."/>
            <person name="Zdobnov E."/>
            <person name="Zhang P."/>
            <person name="Zhang Y."/>
            <person name="Zimin A.V."/>
            <person name="Baldwin J."/>
            <person name="Abdouelleil A."/>
            <person name="Abdulkadir J."/>
            <person name="Abebe A."/>
            <person name="Abera B."/>
            <person name="Abreu J."/>
            <person name="Acer S.C."/>
            <person name="Aftuck L."/>
            <person name="Alexander A."/>
            <person name="An P."/>
            <person name="Anderson E."/>
            <person name="Anderson S."/>
            <person name="Arachi H."/>
            <person name="Azer M."/>
            <person name="Bachantsang P."/>
            <person name="Barry A."/>
            <person name="Bayul T."/>
            <person name="Berlin A."/>
            <person name="Bessette D."/>
            <person name="Bloom T."/>
            <person name="Blye J."/>
            <person name="Boguslavskiy L."/>
            <person name="Bonnet C."/>
            <person name="Boukhgalter B."/>
            <person name="Bourzgui I."/>
            <person name="Brown A."/>
            <person name="Cahill P."/>
            <person name="Channer S."/>
            <person name="Cheshatsang Y."/>
            <person name="Chuda L."/>
            <person name="Citroen M."/>
            <person name="Collymore A."/>
            <person name="Cooke P."/>
            <person name="Costello M."/>
            <person name="D'Aco K."/>
            <person name="Daza R."/>
            <person name="De Haan G."/>
            <person name="DeGray S."/>
            <person name="DeMaso C."/>
            <person name="Dhargay N."/>
            <person name="Dooley K."/>
            <person name="Dooley E."/>
            <person name="Doricent M."/>
            <person name="Dorje P."/>
            <person name="Dorjee K."/>
            <person name="Dupes A."/>
            <person name="Elong R."/>
            <person name="Falk J."/>
            <person name="Farina A."/>
            <person name="Faro S."/>
            <person name="Ferguson D."/>
            <person name="Fisher S."/>
            <person name="Foley C.D."/>
            <person name="Franke A."/>
            <person name="Friedrich D."/>
            <person name="Gadbois L."/>
            <person name="Gearin G."/>
            <person name="Gearin C.R."/>
            <person name="Giannoukos G."/>
            <person name="Goode T."/>
            <person name="Graham J."/>
            <person name="Grandbois E."/>
            <person name="Grewal S."/>
            <person name="Gyaltsen K."/>
            <person name="Hafez N."/>
            <person name="Hagos B."/>
            <person name="Hall J."/>
            <person name="Henson C."/>
            <person name="Hollinger A."/>
            <person name="Honan T."/>
            <person name="Huard M.D."/>
            <person name="Hughes L."/>
            <person name="Hurhula B."/>
            <person name="Husby M.E."/>
            <person name="Kamat A."/>
            <person name="Kanga B."/>
            <person name="Kashin S."/>
            <person name="Khazanovich D."/>
            <person name="Kisner P."/>
            <person name="Lance K."/>
            <person name="Lara M."/>
            <person name="Lee W."/>
            <person name="Lennon N."/>
            <person name="Letendre F."/>
            <person name="LeVine R."/>
            <person name="Lipovsky A."/>
            <person name="Liu X."/>
            <person name="Liu J."/>
            <person name="Liu S."/>
            <person name="Lokyitsang T."/>
            <person name="Lokyitsang Y."/>
            <person name="Lubonja R."/>
            <person name="Lui A."/>
            <person name="MacDonald P."/>
            <person name="Magnisalis V."/>
            <person name="Maru K."/>
            <person name="Matthews C."/>
            <person name="McCusker W."/>
            <person name="McDonough S."/>
            <person name="Mehta T."/>
            <person name="Meldrim J."/>
            <person name="Meneus L."/>
            <person name="Mihai O."/>
            <person name="Mihalev A."/>
            <person name="Mihova T."/>
            <person name="Mittelman R."/>
            <person name="Mlenga V."/>
            <person name="Montmayeur A."/>
            <person name="Mulrain L."/>
            <person name="Navidi A."/>
            <person name="Naylor J."/>
            <person name="Negash T."/>
            <person name="Nguyen T."/>
            <person name="Nguyen N."/>
            <person name="Nicol R."/>
            <person name="Norbu C."/>
            <person name="Norbu N."/>
            <person name="Novod N."/>
            <person name="O'Neill B."/>
            <person name="Osman S."/>
            <person name="Markiewicz E."/>
            <person name="Oyono O.L."/>
            <person name="Patti C."/>
            <person name="Phunkhang P."/>
            <person name="Pierre F."/>
            <person name="Priest M."/>
            <person name="Raghuraman S."/>
            <person name="Rege F."/>
            <person name="Reyes R."/>
            <person name="Rise C."/>
            <person name="Rogov P."/>
            <person name="Ross K."/>
            <person name="Ryan E."/>
            <person name="Settipalli S."/>
            <person name="Shea T."/>
            <person name="Sherpa N."/>
            <person name="Shi L."/>
            <person name="Shih D."/>
            <person name="Sparrow T."/>
            <person name="Spaulding J."/>
            <person name="Stalker J."/>
            <person name="Stange-Thomann N."/>
            <person name="Stavropoulos S."/>
            <person name="Stone C."/>
            <person name="Strader C."/>
            <person name="Tesfaye S."/>
            <person name="Thomson T."/>
            <person name="Thoulutsang Y."/>
            <person name="Thoulutsang D."/>
            <person name="Topham K."/>
            <person name="Topping I."/>
            <person name="Tsamla T."/>
            <person name="Vassiliev H."/>
            <person name="Vo A."/>
            <person name="Wangchuk T."/>
            <person name="Wangdi T."/>
            <person name="Weiand M."/>
            <person name="Wilkinson J."/>
            <person name="Wilson A."/>
            <person name="Yadav S."/>
            <person name="Young G."/>
            <person name="Yu Q."/>
            <person name="Zembek L."/>
            <person name="Zhong D."/>
            <person name="Zimmer A."/>
            <person name="Zwirko Z."/>
            <person name="Jaffe D.B."/>
            <person name="Alvarez P."/>
            <person name="Brockman W."/>
            <person name="Butler J."/>
            <person name="Chin C."/>
            <person name="Gnerre S."/>
            <person name="Grabherr M."/>
            <person name="Kleber M."/>
            <person name="Mauceli E."/>
            <person name="MacCallum I."/>
        </authorList>
    </citation>
    <scope>NUCLEOTIDE SEQUENCE [LARGE SCALE GENOMIC DNA]</scope>
    <source>
        <strain evidence="3">Tai18E2 / Tucson 14021-0261.01</strain>
    </source>
</reference>
<evidence type="ECO:0000313" key="3">
    <source>
        <dbReference type="Proteomes" id="UP000002282"/>
    </source>
</evidence>
<evidence type="ECO:0000313" key="2">
    <source>
        <dbReference type="EMBL" id="EDW93686.2"/>
    </source>
</evidence>
<reference evidence="2 3" key="2">
    <citation type="journal article" date="2007" name="PLoS Biol.">
        <title>Principles of genome evolution in the Drosophila melanogaster species group.</title>
        <authorList>
            <person name="Ranz J.M."/>
            <person name="Maurin D."/>
            <person name="Chan Y.S."/>
            <person name="von Grotthuss M."/>
            <person name="Hillier L.W."/>
            <person name="Roote J."/>
            <person name="Ashburner M."/>
            <person name="Bergman C.M."/>
        </authorList>
    </citation>
    <scope>NUCLEOTIDE SEQUENCE [LARGE SCALE GENOMIC DNA]</scope>
    <source>
        <strain evidence="3">Tai18E2 / Tucson 14021-0261.01</strain>
    </source>
</reference>
<feature type="coiled-coil region" evidence="1">
    <location>
        <begin position="104"/>
        <end position="134"/>
    </location>
</feature>
<dbReference type="GO" id="GO:0007079">
    <property type="term" value="P:mitotic chromosome movement towards spindle pole"/>
    <property type="evidence" value="ECO:0007669"/>
    <property type="project" value="EnsemblMetazoa"/>
</dbReference>
<proteinExistence type="predicted"/>
<keyword evidence="3" id="KW-1185">Reference proteome</keyword>
<dbReference type="KEGG" id="dya:Dyak_GE20456"/>
<accession>B4PJT7</accession>
<evidence type="ECO:0008006" key="4">
    <source>
        <dbReference type="Google" id="ProtNLM"/>
    </source>
</evidence>
<dbReference type="eggNOG" id="ENOG502T92N">
    <property type="taxonomic scope" value="Eukaryota"/>
</dbReference>
<protein>
    <recommendedName>
        <fullName evidence="4">Protein MIS12 homolog</fullName>
    </recommendedName>
</protein>